<dbReference type="KEGG" id="nar:Saro_0486"/>
<proteinExistence type="predicted"/>
<dbReference type="InterPro" id="IPR041649">
    <property type="entry name" value="NepR"/>
</dbReference>
<organism evidence="3 4">
    <name type="scientific">Novosphingobium aromaticivorans (strain ATCC 700278 / DSM 12444 / CCUG 56034 / CIP 105152 / NBRC 16084 / F199)</name>
    <dbReference type="NCBI Taxonomy" id="279238"/>
    <lineage>
        <taxon>Bacteria</taxon>
        <taxon>Pseudomonadati</taxon>
        <taxon>Pseudomonadota</taxon>
        <taxon>Alphaproteobacteria</taxon>
        <taxon>Sphingomonadales</taxon>
        <taxon>Sphingomonadaceae</taxon>
        <taxon>Novosphingobium</taxon>
    </lineage>
</organism>
<evidence type="ECO:0000313" key="3">
    <source>
        <dbReference type="EMBL" id="ABD24934.1"/>
    </source>
</evidence>
<dbReference type="Pfam" id="PF18557">
    <property type="entry name" value="NepR"/>
    <property type="match status" value="1"/>
</dbReference>
<protein>
    <recommendedName>
        <fullName evidence="2">Anti-sigma factor NepR domain-containing protein</fullName>
    </recommendedName>
</protein>
<keyword evidence="4" id="KW-1185">Reference proteome</keyword>
<dbReference type="Proteomes" id="UP000009134">
    <property type="component" value="Chromosome"/>
</dbReference>
<evidence type="ECO:0000259" key="2">
    <source>
        <dbReference type="Pfam" id="PF18557"/>
    </source>
</evidence>
<gene>
    <name evidence="3" type="ordered locus">Saro_0486</name>
</gene>
<accession>Q2GB39</accession>
<dbReference type="EMBL" id="CP000248">
    <property type="protein sequence ID" value="ABD24934.1"/>
    <property type="molecule type" value="Genomic_DNA"/>
</dbReference>
<dbReference type="STRING" id="279238.Saro_0486"/>
<sequence>MSKEKPMNRGQVRRKGGKPQAPEWADGLKRLYDSVLDEPLPDTFAQLLDKLDDSSHG</sequence>
<dbReference type="AlphaFoldDB" id="Q2GB39"/>
<name>Q2GB39_NOVAD</name>
<dbReference type="HOGENOM" id="CLU_2992231_0_0_5"/>
<evidence type="ECO:0000256" key="1">
    <source>
        <dbReference type="SAM" id="MobiDB-lite"/>
    </source>
</evidence>
<feature type="domain" description="Anti-sigma factor NepR" evidence="2">
    <location>
        <begin position="22"/>
        <end position="54"/>
    </location>
</feature>
<evidence type="ECO:0000313" key="4">
    <source>
        <dbReference type="Proteomes" id="UP000009134"/>
    </source>
</evidence>
<dbReference type="RefSeq" id="WP_011444148.1">
    <property type="nucleotide sequence ID" value="NC_007794.1"/>
</dbReference>
<reference evidence="4" key="1">
    <citation type="submission" date="2006-01" db="EMBL/GenBank/DDBJ databases">
        <title>Complete sequence of Novosphingobium aromaticivorans DSM 12444.</title>
        <authorList>
            <consortium name="US DOE Joint Genome Institute"/>
            <person name="Copeland A."/>
            <person name="Lucas S."/>
            <person name="Lapidus A."/>
            <person name="Barry K."/>
            <person name="Detter J.C."/>
            <person name="Glavina T."/>
            <person name="Hammon N."/>
            <person name="Israni S."/>
            <person name="Pitluck S."/>
            <person name="Chain P."/>
            <person name="Malfatti S."/>
            <person name="Shin M."/>
            <person name="Vergez L."/>
            <person name="Schmutz J."/>
            <person name="Larimer F."/>
            <person name="Land M."/>
            <person name="Kyrpides N."/>
            <person name="Ivanova N."/>
            <person name="Fredrickson J."/>
            <person name="Balkwill D."/>
            <person name="Romine M.F."/>
            <person name="Richardson P."/>
        </authorList>
    </citation>
    <scope>NUCLEOTIDE SEQUENCE [LARGE SCALE GENOMIC DNA]</scope>
    <source>
        <strain evidence="4">ATCC 700278 / DSM 12444 / CCUG 56034 / CIP 105152 / NBRC 16084 / F199</strain>
    </source>
</reference>
<feature type="region of interest" description="Disordered" evidence="1">
    <location>
        <begin position="1"/>
        <end position="25"/>
    </location>
</feature>